<reference evidence="2 3" key="1">
    <citation type="submission" date="2019-06" db="EMBL/GenBank/DDBJ databases">
        <title>A chromosomal-level reference genome of Carpinus fangiana (Coryloideae, Betulaceae).</title>
        <authorList>
            <person name="Yang X."/>
            <person name="Wang Z."/>
            <person name="Zhang L."/>
            <person name="Hao G."/>
            <person name="Liu J."/>
            <person name="Yang Y."/>
        </authorList>
    </citation>
    <scope>NUCLEOTIDE SEQUENCE [LARGE SCALE GENOMIC DNA]</scope>
    <source>
        <strain evidence="2">Cfa_2016G</strain>
        <tissue evidence="2">Leaf</tissue>
    </source>
</reference>
<evidence type="ECO:0000313" key="2">
    <source>
        <dbReference type="EMBL" id="KAB8416380.1"/>
    </source>
</evidence>
<dbReference type="AlphaFoldDB" id="A0A5N6KZF4"/>
<evidence type="ECO:0000256" key="1">
    <source>
        <dbReference type="SAM" id="MobiDB-lite"/>
    </source>
</evidence>
<proteinExistence type="predicted"/>
<protein>
    <submittedName>
        <fullName evidence="2">Uncharacterized protein</fullName>
    </submittedName>
</protein>
<keyword evidence="3" id="KW-1185">Reference proteome</keyword>
<sequence>MSKWEFPDIDLGDDEEEKSPPPKIQTPEEELKAVKEEADAADREMMALAGQVQFAKFAYDAVNRVRGKDESIKEAKILQSTEQLEQAASRITGLITKSDVPKITESIKGSKGN</sequence>
<organism evidence="2 3">
    <name type="scientific">Carpinus fangiana</name>
    <dbReference type="NCBI Taxonomy" id="176857"/>
    <lineage>
        <taxon>Eukaryota</taxon>
        <taxon>Viridiplantae</taxon>
        <taxon>Streptophyta</taxon>
        <taxon>Embryophyta</taxon>
        <taxon>Tracheophyta</taxon>
        <taxon>Spermatophyta</taxon>
        <taxon>Magnoliopsida</taxon>
        <taxon>eudicotyledons</taxon>
        <taxon>Gunneridae</taxon>
        <taxon>Pentapetalae</taxon>
        <taxon>rosids</taxon>
        <taxon>fabids</taxon>
        <taxon>Fagales</taxon>
        <taxon>Betulaceae</taxon>
        <taxon>Carpinus</taxon>
    </lineage>
</organism>
<gene>
    <name evidence="2" type="ORF">FH972_024899</name>
</gene>
<feature type="compositionally biased region" description="Acidic residues" evidence="1">
    <location>
        <begin position="7"/>
        <end position="17"/>
    </location>
</feature>
<dbReference type="Proteomes" id="UP000327013">
    <property type="component" value="Unassembled WGS sequence"/>
</dbReference>
<comment type="caution">
    <text evidence="2">The sequence shown here is derived from an EMBL/GenBank/DDBJ whole genome shotgun (WGS) entry which is preliminary data.</text>
</comment>
<feature type="region of interest" description="Disordered" evidence="1">
    <location>
        <begin position="1"/>
        <end position="31"/>
    </location>
</feature>
<accession>A0A5N6KZF4</accession>
<name>A0A5N6KZF4_9ROSI</name>
<evidence type="ECO:0000313" key="3">
    <source>
        <dbReference type="Proteomes" id="UP000327013"/>
    </source>
</evidence>
<dbReference type="EMBL" id="VIBQ01000031">
    <property type="protein sequence ID" value="KAB8416380.1"/>
    <property type="molecule type" value="Genomic_DNA"/>
</dbReference>